<keyword evidence="1" id="KW-1133">Transmembrane helix</keyword>
<feature type="transmembrane region" description="Helical" evidence="1">
    <location>
        <begin position="12"/>
        <end position="30"/>
    </location>
</feature>
<keyword evidence="1" id="KW-0812">Transmembrane</keyword>
<dbReference type="RefSeq" id="WP_011820881.1">
    <property type="nucleotide sequence ID" value="NC_008817.1"/>
</dbReference>
<dbReference type="GeneID" id="60201493"/>
<gene>
    <name evidence="2" type="ordered locus">P9515_15791</name>
</gene>
<dbReference type="EMBL" id="CP000552">
    <property type="protein sequence ID" value="ABM72786.1"/>
    <property type="molecule type" value="Genomic_DNA"/>
</dbReference>
<dbReference type="Proteomes" id="UP000001589">
    <property type="component" value="Chromosome"/>
</dbReference>
<keyword evidence="1" id="KW-0472">Membrane</keyword>
<proteinExistence type="predicted"/>
<dbReference type="HOGENOM" id="CLU_3028761_0_0_3"/>
<dbReference type="AlphaFoldDB" id="A2BYC5"/>
<dbReference type="KEGG" id="pmc:P9515_15791"/>
<organism evidence="2 3">
    <name type="scientific">Prochlorococcus marinus (strain MIT 9515)</name>
    <dbReference type="NCBI Taxonomy" id="167542"/>
    <lineage>
        <taxon>Bacteria</taxon>
        <taxon>Bacillati</taxon>
        <taxon>Cyanobacteriota</taxon>
        <taxon>Cyanophyceae</taxon>
        <taxon>Synechococcales</taxon>
        <taxon>Prochlorococcaceae</taxon>
        <taxon>Prochlorococcus</taxon>
    </lineage>
</organism>
<name>A2BYC5_PROM5</name>
<evidence type="ECO:0000256" key="1">
    <source>
        <dbReference type="SAM" id="Phobius"/>
    </source>
</evidence>
<reference evidence="2 3" key="1">
    <citation type="journal article" date="2007" name="PLoS Genet.">
        <title>Patterns and implications of gene gain and loss in the evolution of Prochlorococcus.</title>
        <authorList>
            <person name="Kettler G.C."/>
            <person name="Martiny A.C."/>
            <person name="Huang K."/>
            <person name="Zucker J."/>
            <person name="Coleman M.L."/>
            <person name="Rodrigue S."/>
            <person name="Chen F."/>
            <person name="Lapidus A."/>
            <person name="Ferriera S."/>
            <person name="Johnson J."/>
            <person name="Steglich C."/>
            <person name="Church G.M."/>
            <person name="Richardson P."/>
            <person name="Chisholm S.W."/>
        </authorList>
    </citation>
    <scope>NUCLEOTIDE SEQUENCE [LARGE SCALE GENOMIC DNA]</scope>
    <source>
        <strain evidence="2 3">MIT 9515</strain>
    </source>
</reference>
<evidence type="ECO:0000313" key="2">
    <source>
        <dbReference type="EMBL" id="ABM72786.1"/>
    </source>
</evidence>
<protein>
    <submittedName>
        <fullName evidence="2">Uncharacterized protein</fullName>
    </submittedName>
</protein>
<evidence type="ECO:0000313" key="3">
    <source>
        <dbReference type="Proteomes" id="UP000001589"/>
    </source>
</evidence>
<sequence>MNKINSIAMNVYVFWILFLGLWAIVPLMIIKGRKDEIKKVKTVPEIKTNKKGWFK</sequence>
<accession>A2BYC5</accession>